<sequence length="406" mass="44925">MSNDLKKNYTEQELAAMSPAELAALGTELDDVTVAFRKERFPLANDPAEKRAQAGIIVWLAVSILMALGFLAIYLFWPWQYVPLGAEGKFLHTLYTPLLGLTSGLAIIGLGVSIVLYVKKFIPEEISVQRRHDGPSSELDRRTTTALLNDAWTTSTLGRRKTLMGMLGGAGVLFGLVVIAPLGGMIKNPWKKHELNYFGDGTLWTSGWTLHEKGVKLYLGRDLGTIAEKHEGDTGTHFTTQGLSRLVRMRPEDLSAAGMETVFPLAESDVNDGDRYNPNAVVYENHMHSIHGPRNAVMLIRLRPADAAKVVEREGQEDFHFGDYYAYSKICTHVGCPTSLYEAQTHRILCPCHQSQFDALQYGKPVFGPAARALPQLPITVDEEGYLIAAGNFHEPVGPAFWERKS</sequence>
<dbReference type="GO" id="GO:0046872">
    <property type="term" value="F:metal ion binding"/>
    <property type="evidence" value="ECO:0007669"/>
    <property type="project" value="UniProtKB-KW"/>
</dbReference>
<evidence type="ECO:0000256" key="12">
    <source>
        <dbReference type="ARBA" id="ARBA00022989"/>
    </source>
</evidence>
<dbReference type="STRING" id="1072256.CUTER_07515"/>
<dbReference type="PATRIC" id="fig|1072256.5.peg.1485"/>
<dbReference type="InterPro" id="IPR017941">
    <property type="entry name" value="Rieske_2Fe-2S"/>
</dbReference>
<name>A0A0G3HK17_9CORY</name>
<keyword evidence="15" id="KW-0411">Iron-sulfur</keyword>
<dbReference type="InterPro" id="IPR045603">
    <property type="entry name" value="QcrA_N"/>
</dbReference>
<feature type="transmembrane region" description="Helical" evidence="20">
    <location>
        <begin position="97"/>
        <end position="118"/>
    </location>
</feature>
<dbReference type="InterPro" id="IPR014349">
    <property type="entry name" value="Rieske_Fe-S_prot"/>
</dbReference>
<dbReference type="InterPro" id="IPR036922">
    <property type="entry name" value="Rieske_2Fe-2S_sf"/>
</dbReference>
<dbReference type="KEGG" id="cut:CUTER_07515"/>
<dbReference type="GO" id="GO:0004497">
    <property type="term" value="F:monooxygenase activity"/>
    <property type="evidence" value="ECO:0007669"/>
    <property type="project" value="UniProtKB-ARBA"/>
</dbReference>
<keyword evidence="9" id="KW-0001">2Fe-2S</keyword>
<evidence type="ECO:0000256" key="16">
    <source>
        <dbReference type="ARBA" id="ARBA00023136"/>
    </source>
</evidence>
<dbReference type="Pfam" id="PF19297">
    <property type="entry name" value="QcrA_N"/>
    <property type="match status" value="1"/>
</dbReference>
<evidence type="ECO:0000256" key="17">
    <source>
        <dbReference type="ARBA" id="ARBA00023157"/>
    </source>
</evidence>
<evidence type="ECO:0000256" key="7">
    <source>
        <dbReference type="ARBA" id="ARBA00022660"/>
    </source>
</evidence>
<feature type="domain" description="Rieske" evidence="21">
    <location>
        <begin position="294"/>
        <end position="388"/>
    </location>
</feature>
<comment type="similarity">
    <text evidence="3">Belongs to the Rieske iron-sulfur protein family.</text>
</comment>
<evidence type="ECO:0000256" key="18">
    <source>
        <dbReference type="ARBA" id="ARBA00029586"/>
    </source>
</evidence>
<protein>
    <recommendedName>
        <fullName evidence="4">Cytochrome bc1 complex Rieske iron-sulfur subunit</fullName>
    </recommendedName>
    <alternativeName>
        <fullName evidence="18">Cytochrome bc1 reductase complex subunit QcrA</fullName>
    </alternativeName>
    <alternativeName>
        <fullName evidence="19">Rieske iron-sulfur protein</fullName>
    </alternativeName>
</protein>
<dbReference type="AlphaFoldDB" id="A0A0G3HK17"/>
<comment type="function">
    <text evidence="1">Iron-sulfur subunit of the cytochrome bc1 complex, an essential component of the respiratory electron transport chain required for ATP synthesis. The bc1 complex catalyzes the oxidation of menaquinol and the reduction of cytochrome c in the respiratory chain. The bc1 complex operates through a Q-cycle mechanism that couples electron transfer to generation of the proton gradient that drives ATP synthesis.</text>
</comment>
<proteinExistence type="inferred from homology"/>
<evidence type="ECO:0000256" key="14">
    <source>
        <dbReference type="ARBA" id="ARBA00023004"/>
    </source>
</evidence>
<keyword evidence="7" id="KW-0679">Respiratory chain</keyword>
<dbReference type="SUPFAM" id="SSF50022">
    <property type="entry name" value="ISP domain"/>
    <property type="match status" value="1"/>
</dbReference>
<evidence type="ECO:0000256" key="9">
    <source>
        <dbReference type="ARBA" id="ARBA00022714"/>
    </source>
</evidence>
<keyword evidence="12 20" id="KW-1133">Transmembrane helix</keyword>
<dbReference type="Proteomes" id="UP000035548">
    <property type="component" value="Chromosome"/>
</dbReference>
<evidence type="ECO:0000256" key="13">
    <source>
        <dbReference type="ARBA" id="ARBA00023002"/>
    </source>
</evidence>
<evidence type="ECO:0000256" key="3">
    <source>
        <dbReference type="ARBA" id="ARBA00010651"/>
    </source>
</evidence>
<evidence type="ECO:0000256" key="1">
    <source>
        <dbReference type="ARBA" id="ARBA00002494"/>
    </source>
</evidence>
<dbReference type="Gene3D" id="2.102.10.10">
    <property type="entry name" value="Rieske [2Fe-2S] iron-sulphur domain"/>
    <property type="match status" value="1"/>
</dbReference>
<accession>A0A0G3HK17</accession>
<evidence type="ECO:0000256" key="4">
    <source>
        <dbReference type="ARBA" id="ARBA00015816"/>
    </source>
</evidence>
<evidence type="ECO:0000256" key="10">
    <source>
        <dbReference type="ARBA" id="ARBA00022723"/>
    </source>
</evidence>
<evidence type="ECO:0000313" key="23">
    <source>
        <dbReference type="Proteomes" id="UP000035548"/>
    </source>
</evidence>
<reference evidence="22 23" key="1">
    <citation type="journal article" date="2015" name="Genome Announc.">
        <title>Virulence Factor Genes Detected in the Complete Genome Sequence of Corynebacterium uterequi DSM 45634, Isolated from the Uterus of a Maiden Mare.</title>
        <authorList>
            <person name="Ruckert C."/>
            <person name="Kriete M."/>
            <person name="Jaenicke S."/>
            <person name="Winkler A."/>
            <person name="Tauch A."/>
        </authorList>
    </citation>
    <scope>NUCLEOTIDE SEQUENCE [LARGE SCALE GENOMIC DNA]</scope>
    <source>
        <strain evidence="22 23">DSM 45634</strain>
    </source>
</reference>
<keyword evidence="17" id="KW-1015">Disulfide bond</keyword>
<dbReference type="RefSeq" id="WP_047259899.1">
    <property type="nucleotide sequence ID" value="NZ_CP011546.1"/>
</dbReference>
<dbReference type="OrthoDB" id="9802613at2"/>
<keyword evidence="23" id="KW-1185">Reference proteome</keyword>
<keyword evidence="11" id="KW-0249">Electron transport</keyword>
<keyword evidence="14" id="KW-0408">Iron</keyword>
<dbReference type="PROSITE" id="PS51296">
    <property type="entry name" value="RIESKE"/>
    <property type="match status" value="1"/>
</dbReference>
<reference evidence="23" key="2">
    <citation type="submission" date="2015-05" db="EMBL/GenBank/DDBJ databases">
        <title>Complete genome sequence of Corynebacterium uterequi DSM 45634, isolated from the uterus of a maiden mare.</title>
        <authorList>
            <person name="Ruckert C."/>
            <person name="Albersmeier A."/>
            <person name="Winkler A."/>
            <person name="Tauch A."/>
        </authorList>
    </citation>
    <scope>NUCLEOTIDE SEQUENCE [LARGE SCALE GENOMIC DNA]</scope>
    <source>
        <strain evidence="23">DSM 45634</strain>
    </source>
</reference>
<evidence type="ECO:0000256" key="20">
    <source>
        <dbReference type="SAM" id="Phobius"/>
    </source>
</evidence>
<keyword evidence="10" id="KW-0479">Metal-binding</keyword>
<evidence type="ECO:0000256" key="5">
    <source>
        <dbReference type="ARBA" id="ARBA00022448"/>
    </source>
</evidence>
<dbReference type="GO" id="GO:0005886">
    <property type="term" value="C:plasma membrane"/>
    <property type="evidence" value="ECO:0007669"/>
    <property type="project" value="UniProtKB-SubCell"/>
</dbReference>
<organism evidence="22 23">
    <name type="scientific">Corynebacterium uterequi</name>
    <dbReference type="NCBI Taxonomy" id="1072256"/>
    <lineage>
        <taxon>Bacteria</taxon>
        <taxon>Bacillati</taxon>
        <taxon>Actinomycetota</taxon>
        <taxon>Actinomycetes</taxon>
        <taxon>Mycobacteriales</taxon>
        <taxon>Corynebacteriaceae</taxon>
        <taxon>Corynebacterium</taxon>
    </lineage>
</organism>
<evidence type="ECO:0000256" key="11">
    <source>
        <dbReference type="ARBA" id="ARBA00022982"/>
    </source>
</evidence>
<keyword evidence="5" id="KW-0813">Transport</keyword>
<dbReference type="PANTHER" id="PTHR10134">
    <property type="entry name" value="CYTOCHROME B-C1 COMPLEX SUBUNIT RIESKE, MITOCHONDRIAL"/>
    <property type="match status" value="1"/>
</dbReference>
<evidence type="ECO:0000256" key="19">
    <source>
        <dbReference type="ARBA" id="ARBA00032409"/>
    </source>
</evidence>
<keyword evidence="8 20" id="KW-0812">Transmembrane</keyword>
<dbReference type="CDD" id="cd03467">
    <property type="entry name" value="Rieske"/>
    <property type="match status" value="1"/>
</dbReference>
<evidence type="ECO:0000256" key="6">
    <source>
        <dbReference type="ARBA" id="ARBA00022475"/>
    </source>
</evidence>
<dbReference type="GO" id="GO:0016705">
    <property type="term" value="F:oxidoreductase activity, acting on paired donors, with incorporation or reduction of molecular oxygen"/>
    <property type="evidence" value="ECO:0007669"/>
    <property type="project" value="UniProtKB-ARBA"/>
</dbReference>
<dbReference type="Pfam" id="PF00355">
    <property type="entry name" value="Rieske"/>
    <property type="match status" value="1"/>
</dbReference>
<dbReference type="EMBL" id="CP011546">
    <property type="protein sequence ID" value="AKK11492.1"/>
    <property type="molecule type" value="Genomic_DNA"/>
</dbReference>
<evidence type="ECO:0000256" key="2">
    <source>
        <dbReference type="ARBA" id="ARBA00004651"/>
    </source>
</evidence>
<feature type="transmembrane region" description="Helical" evidence="20">
    <location>
        <begin position="163"/>
        <end position="186"/>
    </location>
</feature>
<evidence type="ECO:0000256" key="8">
    <source>
        <dbReference type="ARBA" id="ARBA00022692"/>
    </source>
</evidence>
<evidence type="ECO:0000256" key="15">
    <source>
        <dbReference type="ARBA" id="ARBA00023014"/>
    </source>
</evidence>
<keyword evidence="6" id="KW-1003">Cell membrane</keyword>
<comment type="subcellular location">
    <subcellularLocation>
        <location evidence="2">Cell membrane</location>
        <topology evidence="2">Multi-pass membrane protein</topology>
    </subcellularLocation>
</comment>
<gene>
    <name evidence="22" type="primary">qcrA</name>
    <name evidence="22" type="ORF">CUTER_07515</name>
</gene>
<evidence type="ECO:0000259" key="21">
    <source>
        <dbReference type="PROSITE" id="PS51296"/>
    </source>
</evidence>
<keyword evidence="13" id="KW-0560">Oxidoreductase</keyword>
<feature type="transmembrane region" description="Helical" evidence="20">
    <location>
        <begin position="56"/>
        <end position="77"/>
    </location>
</feature>
<dbReference type="GO" id="GO:0051537">
    <property type="term" value="F:2 iron, 2 sulfur cluster binding"/>
    <property type="evidence" value="ECO:0007669"/>
    <property type="project" value="UniProtKB-KW"/>
</dbReference>
<evidence type="ECO:0000313" key="22">
    <source>
        <dbReference type="EMBL" id="AKK11492.1"/>
    </source>
</evidence>
<keyword evidence="16 20" id="KW-0472">Membrane</keyword>